<dbReference type="PANTHER" id="PTHR21292:SF17">
    <property type="entry name" value="TUMOR NECROSIS FACTOR ALPHA-INDUCED PROTEIN 2 ISOFORM X1"/>
    <property type="match status" value="1"/>
</dbReference>
<feature type="compositionally biased region" description="Acidic residues" evidence="1">
    <location>
        <begin position="41"/>
        <end position="59"/>
    </location>
</feature>
<protein>
    <submittedName>
        <fullName evidence="2">Exocyst complex component 3-like protein 2</fullName>
    </submittedName>
</protein>
<feature type="compositionally biased region" description="Basic and acidic residues" evidence="1">
    <location>
        <begin position="70"/>
        <end position="88"/>
    </location>
</feature>
<name>A0A662YNN9_ACIRT</name>
<comment type="caution">
    <text evidence="2">The sequence shown here is derived from an EMBL/GenBank/DDBJ whole genome shotgun (WGS) entry which is preliminary data.</text>
</comment>
<evidence type="ECO:0000256" key="1">
    <source>
        <dbReference type="SAM" id="MobiDB-lite"/>
    </source>
</evidence>
<dbReference type="GO" id="GO:0000149">
    <property type="term" value="F:SNARE binding"/>
    <property type="evidence" value="ECO:0007669"/>
    <property type="project" value="TreeGrafter"/>
</dbReference>
<organism evidence="2 3">
    <name type="scientific">Acipenser ruthenus</name>
    <name type="common">Sterlet sturgeon</name>
    <dbReference type="NCBI Taxonomy" id="7906"/>
    <lineage>
        <taxon>Eukaryota</taxon>
        <taxon>Metazoa</taxon>
        <taxon>Chordata</taxon>
        <taxon>Craniata</taxon>
        <taxon>Vertebrata</taxon>
        <taxon>Euteleostomi</taxon>
        <taxon>Actinopterygii</taxon>
        <taxon>Chondrostei</taxon>
        <taxon>Acipenseriformes</taxon>
        <taxon>Acipenseridae</taxon>
        <taxon>Acipenser</taxon>
    </lineage>
</organism>
<dbReference type="AlphaFoldDB" id="A0A662YNN9"/>
<feature type="compositionally biased region" description="Basic and acidic residues" evidence="1">
    <location>
        <begin position="185"/>
        <end position="218"/>
    </location>
</feature>
<dbReference type="GO" id="GO:0000145">
    <property type="term" value="C:exocyst"/>
    <property type="evidence" value="ECO:0007669"/>
    <property type="project" value="InterPro"/>
</dbReference>
<feature type="compositionally biased region" description="Basic and acidic residues" evidence="1">
    <location>
        <begin position="113"/>
        <end position="127"/>
    </location>
</feature>
<feature type="compositionally biased region" description="Basic and acidic residues" evidence="1">
    <location>
        <begin position="321"/>
        <end position="330"/>
    </location>
</feature>
<keyword evidence="3" id="KW-1185">Reference proteome</keyword>
<dbReference type="InterPro" id="IPR010326">
    <property type="entry name" value="EXOC3/Sec6"/>
</dbReference>
<feature type="region of interest" description="Disordered" evidence="1">
    <location>
        <begin position="321"/>
        <end position="342"/>
    </location>
</feature>
<evidence type="ECO:0000313" key="2">
    <source>
        <dbReference type="EMBL" id="RXM97795.1"/>
    </source>
</evidence>
<dbReference type="GO" id="GO:0006887">
    <property type="term" value="P:exocytosis"/>
    <property type="evidence" value="ECO:0007669"/>
    <property type="project" value="InterPro"/>
</dbReference>
<evidence type="ECO:0000313" key="3">
    <source>
        <dbReference type="Proteomes" id="UP000289886"/>
    </source>
</evidence>
<dbReference type="Pfam" id="PF06046">
    <property type="entry name" value="Sec6"/>
    <property type="match status" value="1"/>
</dbReference>
<feature type="region of interest" description="Disordered" evidence="1">
    <location>
        <begin position="1"/>
        <end position="218"/>
    </location>
</feature>
<feature type="compositionally biased region" description="Basic and acidic residues" evidence="1">
    <location>
        <begin position="160"/>
        <end position="172"/>
    </location>
</feature>
<proteinExistence type="predicted"/>
<sequence length="660" mass="73182">MPVLKSLPGKIRGSKRSRNLGTPSTAPGVLILGTMNGEANLCEEEEEGGGANPFEEEEGGVSPARPSPDPLKEEERSSPLRGTLDRIRGVSPLKTLGKLGKGLRSSIRGKGTPGEEKTPSRSSEKDKRKSSRRSSEEQISILSRLPGKRKESLSNGEPSPPEREGGEGDPKRRLSFLKIGLGGKIRHESQADKLSLEREGERAEEEREGEKEEEKKKVKEPLSVLEILRLVMKRDLFVADTHILELERECEGGGGAEGGAEETGGQCRDSGRKLKDVELLYEALLKELGEVVRESLLPDSPAPPPALPLLLQVIEQEEQADREWAEREAGAPEGLSRPRQLRRKWKESVAESASSRLPCRGDAGALSGFLGALSEHVVQDLCAVKRSALPCYPPEYEAFTVHLQSYHQAVGQRLREAAAAELHITELHTLLDWELTSGSQLSPLLPLDTLSKLERDYVSFVKEMVTEELSEDLDAEERRWGESLQIEEYQSSLANNVIAKLQIHLDRASRITAELGARVAHCCLSGLADFLQRSFLQRCAQCESQDCEEGLRRGMAALDKIVSLGVKVLVEQLFPQIKPHFEKLVKRKWLNNTEAFDSITETIRSHFKTFCRMEGPPYQDSGSSWLDSAVPHISEIIVLEDTPSIQMEVGVLVREYPDVR</sequence>
<dbReference type="EMBL" id="SCEB01000933">
    <property type="protein sequence ID" value="RXM97795.1"/>
    <property type="molecule type" value="Genomic_DNA"/>
</dbReference>
<dbReference type="Proteomes" id="UP000289886">
    <property type="component" value="Unassembled WGS sequence"/>
</dbReference>
<accession>A0A662YNN9</accession>
<gene>
    <name evidence="2" type="ORF">EOD39_13978</name>
</gene>
<reference evidence="2 3" key="1">
    <citation type="submission" date="2019-01" db="EMBL/GenBank/DDBJ databases">
        <title>Draft Genome and Complete Hox-Cluster Characterization of the Sterlet Sturgeon (Acipenser ruthenus).</title>
        <authorList>
            <person name="Wei Q."/>
        </authorList>
    </citation>
    <scope>NUCLEOTIDE SEQUENCE [LARGE SCALE GENOMIC DNA]</scope>
    <source>
        <strain evidence="2">WHYD16114868_AA</strain>
        <tissue evidence="2">Blood</tissue>
    </source>
</reference>
<dbReference type="PANTHER" id="PTHR21292">
    <property type="entry name" value="EXOCYST COMPLEX COMPONENT SEC6-RELATED"/>
    <property type="match status" value="1"/>
</dbReference>
<dbReference type="GO" id="GO:0051601">
    <property type="term" value="P:exocyst localization"/>
    <property type="evidence" value="ECO:0007669"/>
    <property type="project" value="TreeGrafter"/>
</dbReference>